<dbReference type="EMBL" id="JACNEP010000015">
    <property type="protein sequence ID" value="MBC3767262.1"/>
    <property type="molecule type" value="Genomic_DNA"/>
</dbReference>
<evidence type="ECO:0000313" key="3">
    <source>
        <dbReference type="Proteomes" id="UP000601768"/>
    </source>
</evidence>
<feature type="compositionally biased region" description="Polar residues" evidence="1">
    <location>
        <begin position="1"/>
        <end position="17"/>
    </location>
</feature>
<dbReference type="RefSeq" id="WP_186507779.1">
    <property type="nucleotide sequence ID" value="NZ_JACNEP010000015.1"/>
</dbReference>
<name>A0A8J6IXF9_9ALTE</name>
<keyword evidence="3" id="KW-1185">Reference proteome</keyword>
<reference evidence="2" key="2">
    <citation type="submission" date="2020-08" db="EMBL/GenBank/DDBJ databases">
        <authorList>
            <person name="Lai Q."/>
        </authorList>
    </citation>
    <scope>NUCLEOTIDE SEQUENCE</scope>
    <source>
        <strain evidence="2">S27-2</strain>
    </source>
</reference>
<reference evidence="2" key="1">
    <citation type="journal article" date="2018" name="Int. J. Syst. Evol. Microbiol.">
        <title>Neptunicella marina gen. nov., sp. nov., isolated from surface seawater.</title>
        <authorList>
            <person name="Liu X."/>
            <person name="Lai Q."/>
            <person name="Du Y."/>
            <person name="Zhang X."/>
            <person name="Liu Z."/>
            <person name="Sun F."/>
            <person name="Shao Z."/>
        </authorList>
    </citation>
    <scope>NUCLEOTIDE SEQUENCE</scope>
    <source>
        <strain evidence="2">S27-2</strain>
    </source>
</reference>
<organism evidence="2 3">
    <name type="scientific">Neptunicella marina</name>
    <dbReference type="NCBI Taxonomy" id="2125989"/>
    <lineage>
        <taxon>Bacteria</taxon>
        <taxon>Pseudomonadati</taxon>
        <taxon>Pseudomonadota</taxon>
        <taxon>Gammaproteobacteria</taxon>
        <taxon>Alteromonadales</taxon>
        <taxon>Alteromonadaceae</taxon>
        <taxon>Neptunicella</taxon>
    </lineage>
</organism>
<proteinExistence type="predicted"/>
<gene>
    <name evidence="2" type="ORF">H8B19_15380</name>
</gene>
<feature type="region of interest" description="Disordered" evidence="1">
    <location>
        <begin position="1"/>
        <end position="55"/>
    </location>
</feature>
<dbReference type="AlphaFoldDB" id="A0A8J6IXF9"/>
<comment type="caution">
    <text evidence="2">The sequence shown here is derived from an EMBL/GenBank/DDBJ whole genome shotgun (WGS) entry which is preliminary data.</text>
</comment>
<sequence length="55" mass="5870">MEVSNSSATTSLRNEQVQQIQGPPSQPEQSESTQQTPSSSPQPNERVGSIINTTA</sequence>
<evidence type="ECO:0000313" key="2">
    <source>
        <dbReference type="EMBL" id="MBC3767262.1"/>
    </source>
</evidence>
<dbReference type="Proteomes" id="UP000601768">
    <property type="component" value="Unassembled WGS sequence"/>
</dbReference>
<feature type="compositionally biased region" description="Low complexity" evidence="1">
    <location>
        <begin position="18"/>
        <end position="43"/>
    </location>
</feature>
<accession>A0A8J6IXF9</accession>
<evidence type="ECO:0000256" key="1">
    <source>
        <dbReference type="SAM" id="MobiDB-lite"/>
    </source>
</evidence>
<protein>
    <submittedName>
        <fullName evidence="2">Uncharacterized protein</fullName>
    </submittedName>
</protein>